<evidence type="ECO:0000313" key="4">
    <source>
        <dbReference type="Proteomes" id="UP000776650"/>
    </source>
</evidence>
<dbReference type="GO" id="GO:0046872">
    <property type="term" value="F:metal ion binding"/>
    <property type="evidence" value="ECO:0007669"/>
    <property type="project" value="UniProtKB-KW"/>
</dbReference>
<evidence type="ECO:0000256" key="1">
    <source>
        <dbReference type="ARBA" id="ARBA00022723"/>
    </source>
</evidence>
<dbReference type="Gene3D" id="3.40.50.1400">
    <property type="match status" value="1"/>
</dbReference>
<dbReference type="RefSeq" id="WP_303911305.1">
    <property type="nucleotide sequence ID" value="NZ_DYXM01000089.1"/>
</dbReference>
<dbReference type="Pfam" id="PF01903">
    <property type="entry name" value="CbiX"/>
    <property type="match status" value="1"/>
</dbReference>
<comment type="caution">
    <text evidence="3">The sequence shown here is derived from an EMBL/GenBank/DDBJ whole genome shotgun (WGS) entry which is preliminary data.</text>
</comment>
<dbReference type="Proteomes" id="UP000776650">
    <property type="component" value="Unassembled WGS sequence"/>
</dbReference>
<keyword evidence="1" id="KW-0479">Metal-binding</keyword>
<evidence type="ECO:0000313" key="3">
    <source>
        <dbReference type="EMBL" id="HJE90315.1"/>
    </source>
</evidence>
<gene>
    <name evidence="3" type="ORF">K8V11_04845</name>
</gene>
<reference evidence="3" key="2">
    <citation type="submission" date="2021-09" db="EMBL/GenBank/DDBJ databases">
        <authorList>
            <person name="Gilroy R."/>
        </authorList>
    </citation>
    <scope>NUCLEOTIDE SEQUENCE</scope>
    <source>
        <strain evidence="3">ChiGjej1B1-18357</strain>
    </source>
</reference>
<dbReference type="InterPro" id="IPR002762">
    <property type="entry name" value="CbiX-like"/>
</dbReference>
<dbReference type="CDD" id="cd03416">
    <property type="entry name" value="CbiX_SirB_N"/>
    <property type="match status" value="1"/>
</dbReference>
<proteinExistence type="predicted"/>
<accession>A0A921F2Y5</accession>
<dbReference type="SUPFAM" id="SSF53800">
    <property type="entry name" value="Chelatase"/>
    <property type="match status" value="1"/>
</dbReference>
<sequence length="256" mass="26616">MITAGFAAPTAVVAWHGTRNLEGRADTERLTSLLGARLAGVRVVAGFVDEDVQAPALSDVLTAELASTSAEVVVIPAFIAAGYHVGHDIGAAAQVATRGDRGQLNRIRVTPHLGRDLRDQRGAPESRLVNAILASASTAPGADSDGDAAGLAGARNLVLASAGSSFESVGVEIERLRAAVAERYFEGEVRHAVLNASFDVNKREICVPLLLARGFFAGRARGAGGAQAPLLGDEPAVDHIIEALAERFLDAAEERQ</sequence>
<evidence type="ECO:0000256" key="2">
    <source>
        <dbReference type="ARBA" id="ARBA00023239"/>
    </source>
</evidence>
<dbReference type="AlphaFoldDB" id="A0A921F2Y5"/>
<protein>
    <submittedName>
        <fullName evidence="3">CbiX/SirB N-terminal domain-containing protein</fullName>
    </submittedName>
</protein>
<organism evidence="3 4">
    <name type="scientific">Dietzia timorensis</name>
    <dbReference type="NCBI Taxonomy" id="499555"/>
    <lineage>
        <taxon>Bacteria</taxon>
        <taxon>Bacillati</taxon>
        <taxon>Actinomycetota</taxon>
        <taxon>Actinomycetes</taxon>
        <taxon>Mycobacteriales</taxon>
        <taxon>Dietziaceae</taxon>
        <taxon>Dietzia</taxon>
    </lineage>
</organism>
<dbReference type="EMBL" id="DYXM01000089">
    <property type="protein sequence ID" value="HJE90315.1"/>
    <property type="molecule type" value="Genomic_DNA"/>
</dbReference>
<keyword evidence="2" id="KW-0456">Lyase</keyword>
<reference evidence="3" key="1">
    <citation type="journal article" date="2021" name="PeerJ">
        <title>Extensive microbial diversity within the chicken gut microbiome revealed by metagenomics and culture.</title>
        <authorList>
            <person name="Gilroy R."/>
            <person name="Ravi A."/>
            <person name="Getino M."/>
            <person name="Pursley I."/>
            <person name="Horton D.L."/>
            <person name="Alikhan N.F."/>
            <person name="Baker D."/>
            <person name="Gharbi K."/>
            <person name="Hall N."/>
            <person name="Watson M."/>
            <person name="Adriaenssens E.M."/>
            <person name="Foster-Nyarko E."/>
            <person name="Jarju S."/>
            <person name="Secka A."/>
            <person name="Antonio M."/>
            <person name="Oren A."/>
            <person name="Chaudhuri R.R."/>
            <person name="La Ragione R."/>
            <person name="Hildebrand F."/>
            <person name="Pallen M.J."/>
        </authorList>
    </citation>
    <scope>NUCLEOTIDE SEQUENCE</scope>
    <source>
        <strain evidence="3">ChiGjej1B1-18357</strain>
    </source>
</reference>
<dbReference type="GO" id="GO:0016829">
    <property type="term" value="F:lyase activity"/>
    <property type="evidence" value="ECO:0007669"/>
    <property type="project" value="UniProtKB-KW"/>
</dbReference>
<name>A0A921F2Y5_9ACTN</name>